<gene>
    <name evidence="1" type="ORF">GCM10009830_15120</name>
</gene>
<dbReference type="Proteomes" id="UP001499851">
    <property type="component" value="Unassembled WGS sequence"/>
</dbReference>
<organism evidence="1 2">
    <name type="scientific">Glycomyces endophyticus</name>
    <dbReference type="NCBI Taxonomy" id="480996"/>
    <lineage>
        <taxon>Bacteria</taxon>
        <taxon>Bacillati</taxon>
        <taxon>Actinomycetota</taxon>
        <taxon>Actinomycetes</taxon>
        <taxon>Glycomycetales</taxon>
        <taxon>Glycomycetaceae</taxon>
        <taxon>Glycomyces</taxon>
    </lineage>
</organism>
<name>A0ABN2GF33_9ACTN</name>
<evidence type="ECO:0008006" key="3">
    <source>
        <dbReference type="Google" id="ProtNLM"/>
    </source>
</evidence>
<evidence type="ECO:0000313" key="2">
    <source>
        <dbReference type="Proteomes" id="UP001499851"/>
    </source>
</evidence>
<comment type="caution">
    <text evidence="1">The sequence shown here is derived from an EMBL/GenBank/DDBJ whole genome shotgun (WGS) entry which is preliminary data.</text>
</comment>
<accession>A0ABN2GF33</accession>
<proteinExistence type="predicted"/>
<dbReference type="EMBL" id="BAAAQF010000005">
    <property type="protein sequence ID" value="GAA1670221.1"/>
    <property type="molecule type" value="Genomic_DNA"/>
</dbReference>
<evidence type="ECO:0000313" key="1">
    <source>
        <dbReference type="EMBL" id="GAA1670221.1"/>
    </source>
</evidence>
<sequence>MVMTMKTISVLISDHAYKQLKDAAEREGTTLANFARPAIEKAAYAASLAKYAPPGGGPYQYDMEAMAAIDADIARAAYGNQA</sequence>
<protein>
    <recommendedName>
        <fullName evidence="3">CopG family transcriptional regulator</fullName>
    </recommendedName>
</protein>
<keyword evidence="2" id="KW-1185">Reference proteome</keyword>
<reference evidence="1 2" key="1">
    <citation type="journal article" date="2019" name="Int. J. Syst. Evol. Microbiol.">
        <title>The Global Catalogue of Microorganisms (GCM) 10K type strain sequencing project: providing services to taxonomists for standard genome sequencing and annotation.</title>
        <authorList>
            <consortium name="The Broad Institute Genomics Platform"/>
            <consortium name="The Broad Institute Genome Sequencing Center for Infectious Disease"/>
            <person name="Wu L."/>
            <person name="Ma J."/>
        </authorList>
    </citation>
    <scope>NUCLEOTIDE SEQUENCE [LARGE SCALE GENOMIC DNA]</scope>
    <source>
        <strain evidence="1 2">JCM 16001</strain>
    </source>
</reference>